<dbReference type="InterPro" id="IPR046373">
    <property type="entry name" value="Acyl-CoA_Oxase/DH_mid-dom_sf"/>
</dbReference>
<evidence type="ECO:0000313" key="18">
    <source>
        <dbReference type="EMBL" id="NIY48258.1"/>
    </source>
</evidence>
<evidence type="ECO:0000259" key="16">
    <source>
        <dbReference type="Pfam" id="PF02771"/>
    </source>
</evidence>
<evidence type="ECO:0000256" key="5">
    <source>
        <dbReference type="ARBA" id="ARBA00012040"/>
    </source>
</evidence>
<keyword evidence="10" id="KW-0560">Oxidoreductase</keyword>
<evidence type="ECO:0000256" key="13">
    <source>
        <dbReference type="ARBA" id="ARBA00049247"/>
    </source>
</evidence>
<dbReference type="InterPro" id="IPR047634">
    <property type="entry name" value="FadE"/>
</dbReference>
<organism evidence="18 19">
    <name type="scientific">Cedecea colo</name>
    <dbReference type="NCBI Taxonomy" id="2552946"/>
    <lineage>
        <taxon>Bacteria</taxon>
        <taxon>Pseudomonadati</taxon>
        <taxon>Pseudomonadota</taxon>
        <taxon>Gammaproteobacteria</taxon>
        <taxon>Enterobacterales</taxon>
        <taxon>Enterobacteriaceae</taxon>
        <taxon>Cedecea</taxon>
    </lineage>
</organism>
<dbReference type="PANTHER" id="PTHR48083">
    <property type="entry name" value="MEDIUM-CHAIN SPECIFIC ACYL-COA DEHYDROGENASE, MITOCHONDRIAL-RELATED"/>
    <property type="match status" value="1"/>
</dbReference>
<feature type="domain" description="Acyl-CoA dehydrogenase/oxidase C-terminal" evidence="15">
    <location>
        <begin position="360"/>
        <end position="507"/>
    </location>
</feature>
<dbReference type="Gene3D" id="1.20.140.10">
    <property type="entry name" value="Butyryl-CoA Dehydrogenase, subunit A, domain 3"/>
    <property type="match status" value="1"/>
</dbReference>
<keyword evidence="9" id="KW-0276">Fatty acid metabolism</keyword>
<comment type="similarity">
    <text evidence="3">Belongs to the acyl-CoA dehydrogenase family.</text>
</comment>
<evidence type="ECO:0000256" key="2">
    <source>
        <dbReference type="ARBA" id="ARBA00005005"/>
    </source>
</evidence>
<evidence type="ECO:0000256" key="12">
    <source>
        <dbReference type="ARBA" id="ARBA00047882"/>
    </source>
</evidence>
<dbReference type="NCBIfam" id="NF007000">
    <property type="entry name" value="PRK09463.1"/>
    <property type="match status" value="1"/>
</dbReference>
<dbReference type="PANTHER" id="PTHR48083:SF18">
    <property type="entry name" value="ACYL-COENZYME A DEHYDROGENASE"/>
    <property type="match status" value="1"/>
</dbReference>
<keyword evidence="7" id="KW-0285">Flavoprotein</keyword>
<evidence type="ECO:0000256" key="10">
    <source>
        <dbReference type="ARBA" id="ARBA00023002"/>
    </source>
</evidence>
<dbReference type="InterPro" id="IPR013786">
    <property type="entry name" value="AcylCoA_DH/ox_N"/>
</dbReference>
<evidence type="ECO:0000313" key="19">
    <source>
        <dbReference type="Proteomes" id="UP000697927"/>
    </source>
</evidence>
<evidence type="ECO:0000259" key="15">
    <source>
        <dbReference type="Pfam" id="PF00441"/>
    </source>
</evidence>
<dbReference type="Pfam" id="PF02771">
    <property type="entry name" value="Acyl-CoA_dh_N"/>
    <property type="match status" value="1"/>
</dbReference>
<sequence>MLILSIVATVILLGVLFYHQINLLLSSAILLAWTAALGFAGIWSIWVLIPLAIMLVPFVFPPMRKSLISSPVFKGFRKVMPPMSRTEKEAIEAGTTWWEGDLFRGKPDWEKLHNYPQPKLSAEEQAFIDGPVEEACRMANDYQITHELADLPPELWAYLKEHRFFAMIIKKEYGGLEFSAYAQARVLQKLAGVSGILAITVGVPNSLGPGELLQHYGTEEQKDHYLPRLARGQEIPCFALTSPEAGSDAGAIPDVGVVCMGDWQGQQVLGMRLTWNKRYITLAPIATVLGLAFKLSDPDHLLGDEEDLGITCALIPTHTPGVEIGKRHFPLNVPFQNGPTRGKDIFVPIDYIIGGPKMAGQGWRMLVECLSVGRGITLPSNSTGSLKSIAMATGAYAHIRRQFRISIGKMEGIEEPLARIAGNAYVMDAAASLITYGIVLGEKPAVLSAIVKYHCTHRGQHAILDAMDIVGGKGIMLGESNFVARAYQGAPIAITVEGANILTRSMIIFGQGAIRCHPYVLEEMAASQNNDLHAFDKLLFKHIGHVGSNKMRSLWLGLTNGLTSATPTRDATRRYYQHLNRLSANLALLADVSMAVLGGSLKRRERISARLGDVLSQLYLASAVLKRYEDEGRNEADLPLVHWGVQDALFQAEQAIDDLLRNFPNGFVAGVLRLAIFPLGRRYDAPSDKLDHKLAKIMQVPSATRSRIGRGQYLTPDEFNPAGLLEQALLDVMAAEPIHLRICKEIGRNLPFTRLDEQAKLWLAEGKINAQEAAILTKAEASRLRSINVDEFEPEALATQPVKLPEKHRKIEAA</sequence>
<comment type="catalytic activity">
    <reaction evidence="13">
        <text>a long-chain 2,3-saturated fatty acyl-CoA + oxidized [electron-transfer flavoprotein] + H(+) = a long-chain (2E)-enoyl-CoA + reduced [electron-transfer flavoprotein]</text>
        <dbReference type="Rhea" id="RHEA:17721"/>
        <dbReference type="Rhea" id="RHEA-COMP:10685"/>
        <dbReference type="Rhea" id="RHEA-COMP:10686"/>
        <dbReference type="ChEBI" id="CHEBI:15378"/>
        <dbReference type="ChEBI" id="CHEBI:57692"/>
        <dbReference type="ChEBI" id="CHEBI:58307"/>
        <dbReference type="ChEBI" id="CHEBI:83721"/>
        <dbReference type="ChEBI" id="CHEBI:83727"/>
        <dbReference type="EC" id="1.3.8.8"/>
    </reaction>
</comment>
<evidence type="ECO:0000256" key="4">
    <source>
        <dbReference type="ARBA" id="ARBA00012033"/>
    </source>
</evidence>
<dbReference type="SUPFAM" id="SSF56645">
    <property type="entry name" value="Acyl-CoA dehydrogenase NM domain-like"/>
    <property type="match status" value="1"/>
</dbReference>
<evidence type="ECO:0000256" key="1">
    <source>
        <dbReference type="ARBA" id="ARBA00001974"/>
    </source>
</evidence>
<dbReference type="EMBL" id="SOYS01000005">
    <property type="protein sequence ID" value="NIY48258.1"/>
    <property type="molecule type" value="Genomic_DNA"/>
</dbReference>
<evidence type="ECO:0000256" key="3">
    <source>
        <dbReference type="ARBA" id="ARBA00009347"/>
    </source>
</evidence>
<dbReference type="InterPro" id="IPR009075">
    <property type="entry name" value="AcylCo_DH/oxidase_C"/>
</dbReference>
<dbReference type="SUPFAM" id="SSF47203">
    <property type="entry name" value="Acyl-CoA dehydrogenase C-terminal domain-like"/>
    <property type="match status" value="1"/>
</dbReference>
<evidence type="ECO:0000259" key="17">
    <source>
        <dbReference type="Pfam" id="PF09317"/>
    </source>
</evidence>
<accession>A0ABX0VMJ6</accession>
<comment type="catalytic activity">
    <reaction evidence="12">
        <text>a medium-chain 2,3-saturated fatty acyl-CoA + oxidized [electron-transfer flavoprotein] + H(+) = a medium-chain (2E)-enoyl-CoA + reduced [electron-transfer flavoprotein]</text>
        <dbReference type="Rhea" id="RHEA:14477"/>
        <dbReference type="Rhea" id="RHEA-COMP:10685"/>
        <dbReference type="Rhea" id="RHEA-COMP:10686"/>
        <dbReference type="ChEBI" id="CHEBI:15378"/>
        <dbReference type="ChEBI" id="CHEBI:57692"/>
        <dbReference type="ChEBI" id="CHEBI:58307"/>
        <dbReference type="ChEBI" id="CHEBI:83723"/>
        <dbReference type="ChEBI" id="CHEBI:83726"/>
        <dbReference type="EC" id="1.3.8.7"/>
    </reaction>
</comment>
<dbReference type="Proteomes" id="UP000697927">
    <property type="component" value="Unassembled WGS sequence"/>
</dbReference>
<keyword evidence="11" id="KW-0443">Lipid metabolism</keyword>
<dbReference type="Gene3D" id="2.40.110.10">
    <property type="entry name" value="Butyryl-CoA Dehydrogenase, subunit A, domain 2"/>
    <property type="match status" value="1"/>
</dbReference>
<evidence type="ECO:0000256" key="8">
    <source>
        <dbReference type="ARBA" id="ARBA00022827"/>
    </source>
</evidence>
<keyword evidence="14" id="KW-1133">Transmembrane helix</keyword>
<evidence type="ECO:0000256" key="6">
    <source>
        <dbReference type="ARBA" id="ARBA00020144"/>
    </source>
</evidence>
<gene>
    <name evidence="18" type="ORF">E2L00_12175</name>
</gene>
<feature type="domain" description="Acyl-CoA dehydrogenase/oxidase N-terminal" evidence="16">
    <location>
        <begin position="147"/>
        <end position="233"/>
    </location>
</feature>
<evidence type="ECO:0000256" key="9">
    <source>
        <dbReference type="ARBA" id="ARBA00022832"/>
    </source>
</evidence>
<dbReference type="Gene3D" id="1.10.540.10">
    <property type="entry name" value="Acyl-CoA dehydrogenase/oxidase, N-terminal domain"/>
    <property type="match status" value="1"/>
</dbReference>
<dbReference type="InterPro" id="IPR015396">
    <property type="entry name" value="FadE_C"/>
</dbReference>
<keyword evidence="8" id="KW-0274">FAD</keyword>
<dbReference type="NCBIfam" id="NF038187">
    <property type="entry name" value="FadE_coli"/>
    <property type="match status" value="1"/>
</dbReference>
<dbReference type="InterPro" id="IPR009100">
    <property type="entry name" value="AcylCoA_DH/oxidase_NM_dom_sf"/>
</dbReference>
<comment type="cofactor">
    <cofactor evidence="1">
        <name>FAD</name>
        <dbReference type="ChEBI" id="CHEBI:57692"/>
    </cofactor>
</comment>
<feature type="transmembrane region" description="Helical" evidence="14">
    <location>
        <begin position="27"/>
        <end position="60"/>
    </location>
</feature>
<comment type="caution">
    <text evidence="18">The sequence shown here is derived from an EMBL/GenBank/DDBJ whole genome shotgun (WGS) entry which is preliminary data.</text>
</comment>
<dbReference type="InterPro" id="IPR036250">
    <property type="entry name" value="AcylCo_DH-like_C"/>
</dbReference>
<dbReference type="InterPro" id="IPR050741">
    <property type="entry name" value="Acyl-CoA_dehydrogenase"/>
</dbReference>
<keyword evidence="19" id="KW-1185">Reference proteome</keyword>
<name>A0ABX0VMJ6_9ENTR</name>
<dbReference type="RefSeq" id="WP_167611718.1">
    <property type="nucleotide sequence ID" value="NZ_SOYS01000005.1"/>
</dbReference>
<dbReference type="InterPro" id="IPR037069">
    <property type="entry name" value="AcylCoA_DH/ox_N_sf"/>
</dbReference>
<comment type="pathway">
    <text evidence="2">Lipid metabolism; fatty acid beta-oxidation.</text>
</comment>
<dbReference type="Pfam" id="PF00441">
    <property type="entry name" value="Acyl-CoA_dh_1"/>
    <property type="match status" value="1"/>
</dbReference>
<reference evidence="18 19" key="1">
    <citation type="journal article" date="2020" name="Microorganisms">
        <title>Polyphasic Characterisation of Cedecea colo sp. nov., a New Enteric Bacterium Isolated from the Koala Hindgut.</title>
        <authorList>
            <person name="Boath J.M."/>
            <person name="Dakhal S."/>
            <person name="Van T.T.H."/>
            <person name="Moore R.J."/>
            <person name="Dekiwadia C."/>
            <person name="Macreadie I.G."/>
        </authorList>
    </citation>
    <scope>NUCLEOTIDE SEQUENCE [LARGE SCALE GENOMIC DNA]</scope>
    <source>
        <strain evidence="18 19">ZA</strain>
    </source>
</reference>
<evidence type="ECO:0000256" key="11">
    <source>
        <dbReference type="ARBA" id="ARBA00023098"/>
    </source>
</evidence>
<evidence type="ECO:0000256" key="7">
    <source>
        <dbReference type="ARBA" id="ARBA00022630"/>
    </source>
</evidence>
<dbReference type="NCBIfam" id="NF009586">
    <property type="entry name" value="PRK13026.1"/>
    <property type="match status" value="1"/>
</dbReference>
<evidence type="ECO:0000256" key="14">
    <source>
        <dbReference type="SAM" id="Phobius"/>
    </source>
</evidence>
<keyword evidence="14" id="KW-0472">Membrane</keyword>
<proteinExistence type="inferred from homology"/>
<dbReference type="EC" id="1.3.8.7" evidence="4"/>
<protein>
    <recommendedName>
        <fullName evidence="6">Acyl-coenzyme A dehydrogenase</fullName>
        <ecNumber evidence="4">1.3.8.7</ecNumber>
        <ecNumber evidence="5">1.3.8.8</ecNumber>
    </recommendedName>
</protein>
<keyword evidence="14" id="KW-0812">Transmembrane</keyword>
<feature type="domain" description="Acyl-CoA dehydrogenase C-terminal bacterial-type" evidence="17">
    <location>
        <begin position="514"/>
        <end position="792"/>
    </location>
</feature>
<dbReference type="EC" id="1.3.8.8" evidence="5"/>
<dbReference type="Pfam" id="PF09317">
    <property type="entry name" value="ACDH_C"/>
    <property type="match status" value="1"/>
</dbReference>